<name>A0A2Z6R9C6_9GLOM</name>
<dbReference type="EMBL" id="BEXD01002553">
    <property type="protein sequence ID" value="GBB98670.1"/>
    <property type="molecule type" value="Genomic_DNA"/>
</dbReference>
<dbReference type="Proteomes" id="UP000247702">
    <property type="component" value="Unassembled WGS sequence"/>
</dbReference>
<reference evidence="1 2" key="1">
    <citation type="submission" date="2017-11" db="EMBL/GenBank/DDBJ databases">
        <title>The genome of Rhizophagus clarus HR1 reveals common genetic basis of auxotrophy among arbuscular mycorrhizal fungi.</title>
        <authorList>
            <person name="Kobayashi Y."/>
        </authorList>
    </citation>
    <scope>NUCLEOTIDE SEQUENCE [LARGE SCALE GENOMIC DNA]</scope>
    <source>
        <strain evidence="1 2">HR1</strain>
    </source>
</reference>
<evidence type="ECO:0000313" key="1">
    <source>
        <dbReference type="EMBL" id="GBB98670.1"/>
    </source>
</evidence>
<keyword evidence="2" id="KW-1185">Reference proteome</keyword>
<proteinExistence type="predicted"/>
<accession>A0A2Z6R9C6</accession>
<organism evidence="1 2">
    <name type="scientific">Rhizophagus clarus</name>
    <dbReference type="NCBI Taxonomy" id="94130"/>
    <lineage>
        <taxon>Eukaryota</taxon>
        <taxon>Fungi</taxon>
        <taxon>Fungi incertae sedis</taxon>
        <taxon>Mucoromycota</taxon>
        <taxon>Glomeromycotina</taxon>
        <taxon>Glomeromycetes</taxon>
        <taxon>Glomerales</taxon>
        <taxon>Glomeraceae</taxon>
        <taxon>Rhizophagus</taxon>
    </lineage>
</organism>
<evidence type="ECO:0000313" key="2">
    <source>
        <dbReference type="Proteomes" id="UP000247702"/>
    </source>
</evidence>
<gene>
    <name evidence="1" type="ORF">RclHR1_32960001</name>
</gene>
<comment type="caution">
    <text evidence="1">The sequence shown here is derived from an EMBL/GenBank/DDBJ whole genome shotgun (WGS) entry which is preliminary data.</text>
</comment>
<sequence length="86" mass="10221">MNTTNLTLKLRLPDKYYELDSGIEIAEDFGIKVNEEEEVDFIVNKNISNVSSFIFYRLPDEYYKLDSEIELPDEYYKLDSEIRVAR</sequence>
<dbReference type="AlphaFoldDB" id="A0A2Z6R9C6"/>
<protein>
    <submittedName>
        <fullName evidence="1">Uncharacterized protein</fullName>
    </submittedName>
</protein>